<evidence type="ECO:0000259" key="2">
    <source>
        <dbReference type="Pfam" id="PF22725"/>
    </source>
</evidence>
<dbReference type="Gene3D" id="3.40.50.720">
    <property type="entry name" value="NAD(P)-binding Rossmann-like Domain"/>
    <property type="match status" value="1"/>
</dbReference>
<accession>A0A1Y5TY18</accession>
<dbReference type="SUPFAM" id="SSF51735">
    <property type="entry name" value="NAD(P)-binding Rossmann-fold domains"/>
    <property type="match status" value="1"/>
</dbReference>
<organism evidence="3 4">
    <name type="scientific">Roseisalinus antarcticus</name>
    <dbReference type="NCBI Taxonomy" id="254357"/>
    <lineage>
        <taxon>Bacteria</taxon>
        <taxon>Pseudomonadati</taxon>
        <taxon>Pseudomonadota</taxon>
        <taxon>Alphaproteobacteria</taxon>
        <taxon>Rhodobacterales</taxon>
        <taxon>Roseobacteraceae</taxon>
        <taxon>Roseisalinus</taxon>
    </lineage>
</organism>
<proteinExistence type="predicted"/>
<protein>
    <submittedName>
        <fullName evidence="3">Inositol 2-dehydrogenase</fullName>
        <ecNumber evidence="3">1.1.1.18</ecNumber>
    </submittedName>
</protein>
<dbReference type="Proteomes" id="UP000193900">
    <property type="component" value="Unassembled WGS sequence"/>
</dbReference>
<reference evidence="3 4" key="1">
    <citation type="submission" date="2017-03" db="EMBL/GenBank/DDBJ databases">
        <authorList>
            <person name="Afonso C.L."/>
            <person name="Miller P.J."/>
            <person name="Scott M.A."/>
            <person name="Spackman E."/>
            <person name="Goraichik I."/>
            <person name="Dimitrov K.M."/>
            <person name="Suarez D.L."/>
            <person name="Swayne D.E."/>
        </authorList>
    </citation>
    <scope>NUCLEOTIDE SEQUENCE [LARGE SCALE GENOMIC DNA]</scope>
    <source>
        <strain evidence="3 4">CECT 7023</strain>
    </source>
</reference>
<name>A0A1Y5TY18_9RHOB</name>
<dbReference type="Pfam" id="PF22725">
    <property type="entry name" value="GFO_IDH_MocA_C3"/>
    <property type="match status" value="1"/>
</dbReference>
<sequence length="348" mass="37984">MTTEMNGLLIGCGFFSGNHLHGWADVEGARIAAVCDRDADRARGAAETFGIPAWHQDAAVLGSGAFDFVDICTTMDTHEALIAQAVDAGVPVIVQKPFAPDIETCLRIEAHARAAGVPVMVHENFRFQKIFRRLKEILDSGEIGETTFARLSWRNDIDVYSNQPYLLKTERFMIMDVGIHMLDLARFLMGDAADVTCLNQSVRPGLAGEDAATILLRHDSAATTIVDVSYAAHRHPNPFPQTLGEIEGRDGTVQILEGEILRIHSGGATRDEAIAADTRGWTSAPWTQIQDSVPRTEQHFVDALRSGAEFETSAQSSLQTYALAEAAYRSAASGRLIHIADLMKEVRP</sequence>
<dbReference type="OrthoDB" id="9792935at2"/>
<dbReference type="EMBL" id="FWFZ01000028">
    <property type="protein sequence ID" value="SLN73593.1"/>
    <property type="molecule type" value="Genomic_DNA"/>
</dbReference>
<dbReference type="Gene3D" id="3.30.360.10">
    <property type="entry name" value="Dihydrodipicolinate Reductase, domain 2"/>
    <property type="match status" value="1"/>
</dbReference>
<evidence type="ECO:0000313" key="3">
    <source>
        <dbReference type="EMBL" id="SLN73593.1"/>
    </source>
</evidence>
<dbReference type="GO" id="GO:0000166">
    <property type="term" value="F:nucleotide binding"/>
    <property type="evidence" value="ECO:0007669"/>
    <property type="project" value="InterPro"/>
</dbReference>
<feature type="domain" description="GFO/IDH/MocA-like oxidoreductase" evidence="2">
    <location>
        <begin position="131"/>
        <end position="253"/>
    </location>
</feature>
<gene>
    <name evidence="3" type="primary">idhA_3</name>
    <name evidence="3" type="ORF">ROA7023_03712</name>
</gene>
<evidence type="ECO:0000313" key="4">
    <source>
        <dbReference type="Proteomes" id="UP000193900"/>
    </source>
</evidence>
<dbReference type="InterPro" id="IPR055170">
    <property type="entry name" value="GFO_IDH_MocA-like_dom"/>
</dbReference>
<feature type="domain" description="Gfo/Idh/MocA-like oxidoreductase N-terminal" evidence="1">
    <location>
        <begin position="8"/>
        <end position="121"/>
    </location>
</feature>
<dbReference type="InterPro" id="IPR000683">
    <property type="entry name" value="Gfo/Idh/MocA-like_OxRdtase_N"/>
</dbReference>
<dbReference type="EC" id="1.1.1.18" evidence="3"/>
<dbReference type="InterPro" id="IPR036291">
    <property type="entry name" value="NAD(P)-bd_dom_sf"/>
</dbReference>
<dbReference type="GO" id="GO:0050112">
    <property type="term" value="F:inositol 2-dehydrogenase (NAD+) activity"/>
    <property type="evidence" value="ECO:0007669"/>
    <property type="project" value="UniProtKB-EC"/>
</dbReference>
<dbReference type="PANTHER" id="PTHR43708">
    <property type="entry name" value="CONSERVED EXPRESSED OXIDOREDUCTASE (EUROFUNG)"/>
    <property type="match status" value="1"/>
</dbReference>
<dbReference type="InterPro" id="IPR051317">
    <property type="entry name" value="Gfo/Idh/MocA_oxidoreduct"/>
</dbReference>
<dbReference type="SUPFAM" id="SSF55347">
    <property type="entry name" value="Glyceraldehyde-3-phosphate dehydrogenase-like, C-terminal domain"/>
    <property type="match status" value="1"/>
</dbReference>
<keyword evidence="3" id="KW-0560">Oxidoreductase</keyword>
<dbReference type="AlphaFoldDB" id="A0A1Y5TY18"/>
<evidence type="ECO:0000259" key="1">
    <source>
        <dbReference type="Pfam" id="PF01408"/>
    </source>
</evidence>
<keyword evidence="4" id="KW-1185">Reference proteome</keyword>
<dbReference type="PANTHER" id="PTHR43708:SF8">
    <property type="entry name" value="OXIDOREDUCTASE"/>
    <property type="match status" value="1"/>
</dbReference>
<dbReference type="Pfam" id="PF01408">
    <property type="entry name" value="GFO_IDH_MocA"/>
    <property type="match status" value="1"/>
</dbReference>
<dbReference type="RefSeq" id="WP_085880474.1">
    <property type="nucleotide sequence ID" value="NZ_FWFZ01000028.1"/>
</dbReference>